<keyword evidence="3" id="KW-1185">Reference proteome</keyword>
<dbReference type="SUPFAM" id="SSF51197">
    <property type="entry name" value="Clavaminate synthase-like"/>
    <property type="match status" value="1"/>
</dbReference>
<keyword evidence="2" id="KW-0560">Oxidoreductase</keyword>
<dbReference type="PANTHER" id="PTHR12463">
    <property type="entry name" value="OXYGENASE-RELATED"/>
    <property type="match status" value="1"/>
</dbReference>
<dbReference type="InterPro" id="IPR032857">
    <property type="entry name" value="ALKBH4"/>
</dbReference>
<dbReference type="GO" id="GO:0051213">
    <property type="term" value="F:dioxygenase activity"/>
    <property type="evidence" value="ECO:0007669"/>
    <property type="project" value="UniProtKB-KW"/>
</dbReference>
<dbReference type="RefSeq" id="WP_111512805.1">
    <property type="nucleotide sequence ID" value="NZ_QFYR01000001.1"/>
</dbReference>
<dbReference type="InterPro" id="IPR005123">
    <property type="entry name" value="Oxoglu/Fe-dep_dioxygenase_dom"/>
</dbReference>
<name>A0A328ASF6_9CAUL</name>
<evidence type="ECO:0000259" key="1">
    <source>
        <dbReference type="PROSITE" id="PS51471"/>
    </source>
</evidence>
<feature type="domain" description="Fe2OG dioxygenase" evidence="1">
    <location>
        <begin position="103"/>
        <end position="194"/>
    </location>
</feature>
<protein>
    <submittedName>
        <fullName evidence="2">Alpha-ketoglutarate-dependent dioxygenase AlkB</fullName>
    </submittedName>
</protein>
<organism evidence="2 3">
    <name type="scientific">Phenylobacterium deserti</name>
    <dbReference type="NCBI Taxonomy" id="1914756"/>
    <lineage>
        <taxon>Bacteria</taxon>
        <taxon>Pseudomonadati</taxon>
        <taxon>Pseudomonadota</taxon>
        <taxon>Alphaproteobacteria</taxon>
        <taxon>Caulobacterales</taxon>
        <taxon>Caulobacteraceae</taxon>
        <taxon>Phenylobacterium</taxon>
    </lineage>
</organism>
<dbReference type="AlphaFoldDB" id="A0A328ASF6"/>
<dbReference type="PROSITE" id="PS51471">
    <property type="entry name" value="FE2OG_OXY"/>
    <property type="match status" value="1"/>
</dbReference>
<dbReference type="GO" id="GO:0070988">
    <property type="term" value="P:demethylation"/>
    <property type="evidence" value="ECO:0007669"/>
    <property type="project" value="InterPro"/>
</dbReference>
<keyword evidence="2" id="KW-0223">Dioxygenase</keyword>
<dbReference type="InterPro" id="IPR037151">
    <property type="entry name" value="AlkB-like_sf"/>
</dbReference>
<dbReference type="GO" id="GO:0032451">
    <property type="term" value="F:demethylase activity"/>
    <property type="evidence" value="ECO:0007669"/>
    <property type="project" value="TreeGrafter"/>
</dbReference>
<comment type="caution">
    <text evidence="2">The sequence shown here is derived from an EMBL/GenBank/DDBJ whole genome shotgun (WGS) entry which is preliminary data.</text>
</comment>
<dbReference type="Pfam" id="PF13532">
    <property type="entry name" value="2OG-FeII_Oxy_2"/>
    <property type="match status" value="1"/>
</dbReference>
<proteinExistence type="predicted"/>
<accession>A0A328ASF6</accession>
<dbReference type="Gene3D" id="2.60.120.590">
    <property type="entry name" value="Alpha-ketoglutarate-dependent dioxygenase AlkB-like"/>
    <property type="match status" value="1"/>
</dbReference>
<evidence type="ECO:0000313" key="3">
    <source>
        <dbReference type="Proteomes" id="UP000249725"/>
    </source>
</evidence>
<dbReference type="PANTHER" id="PTHR12463:SF1">
    <property type="entry name" value="2-OXOGLUTARATE AND FE-DEPENDENT OXYGENASE FAMILY PROTEIN"/>
    <property type="match status" value="1"/>
</dbReference>
<reference evidence="3" key="1">
    <citation type="submission" date="2018-05" db="EMBL/GenBank/DDBJ databases">
        <authorList>
            <person name="Li X."/>
        </authorList>
    </citation>
    <scope>NUCLEOTIDE SEQUENCE [LARGE SCALE GENOMIC DNA]</scope>
    <source>
        <strain evidence="3">YIM 73061</strain>
    </source>
</reference>
<dbReference type="OrthoDB" id="278699at2"/>
<dbReference type="EMBL" id="QFYR01000001">
    <property type="protein sequence ID" value="RAK56454.1"/>
    <property type="molecule type" value="Genomic_DNA"/>
</dbReference>
<dbReference type="InterPro" id="IPR027450">
    <property type="entry name" value="AlkB-like"/>
</dbReference>
<sequence>MPAQPGLFDDAPADLPLTGLPEGFRYQPAVLSLVEERDLLARFEALPFEPFDFQGWKANRHVIYFGHAYDFSRGRLAEAQPMPAWLLPFRDRAAAFAGLAPEALPHVLINKYAPGAGIGWHRDRPQFEDVVGLSVGAPCIFRLRRRTGGGFERASLKAEPGSAYLLRGPARAEWEHSIPPVEQLRYSITFRSLRG</sequence>
<gene>
    <name evidence="2" type="ORF">DJ018_00245</name>
</gene>
<dbReference type="Proteomes" id="UP000249725">
    <property type="component" value="Unassembled WGS sequence"/>
</dbReference>
<evidence type="ECO:0000313" key="2">
    <source>
        <dbReference type="EMBL" id="RAK56454.1"/>
    </source>
</evidence>